<reference evidence="1 2" key="1">
    <citation type="journal article" date="2011" name="J. Bacteriol.">
        <title>Comparative genomics of 28 Salmonella enterica isolates: evidence for CRISPR-mediated adaptive sublineage evolution.</title>
        <authorList>
            <person name="Fricke W.F."/>
            <person name="Mammel M.K."/>
            <person name="McDermott P.F."/>
            <person name="Tartera C."/>
            <person name="White D.G."/>
            <person name="Leclerc J.E."/>
            <person name="Ravel J."/>
            <person name="Cebula T.A."/>
        </authorList>
    </citation>
    <scope>NUCLEOTIDE SEQUENCE [LARGE SCALE GENOMIC DNA]</scope>
    <source>
        <strain evidence="1 2">CVM19633</strain>
    </source>
</reference>
<dbReference type="Proteomes" id="UP000001865">
    <property type="component" value="Chromosome"/>
</dbReference>
<dbReference type="KEGG" id="sew:SeSA_A0328"/>
<dbReference type="AlphaFoldDB" id="A0A0N1QWV5"/>
<name>A0A0N1QWV5_SALSV</name>
<sequence length="160" mass="18868">MSYFKVWDWDKKLRTMLRFVKLGDIFCFKLDGDRYCFGRIISKIITGHVAELFDYMSAAPEITEKKINKVKRIYSPIVIDTYGLFDKKVYKDGDWRVICHQSNFSPIDVENVYFTYGLESLCKRVDVFGNEISISKEESLKYHKLSPYGDFDIKKLLNNI</sequence>
<dbReference type="Pfam" id="PF15428">
    <property type="entry name" value="Imm26"/>
    <property type="match status" value="1"/>
</dbReference>
<proteinExistence type="predicted"/>
<dbReference type="HOGENOM" id="CLU_121931_0_0_6"/>
<dbReference type="EMBL" id="CP001127">
    <property type="protein sequence ID" value="ACF90879.1"/>
    <property type="molecule type" value="Genomic_DNA"/>
</dbReference>
<dbReference type="RefSeq" id="WP_000120036.1">
    <property type="nucleotide sequence ID" value="NC_011094.1"/>
</dbReference>
<dbReference type="InterPro" id="IPR029278">
    <property type="entry name" value="Imm26"/>
</dbReference>
<evidence type="ECO:0000313" key="1">
    <source>
        <dbReference type="EMBL" id="ACF90879.1"/>
    </source>
</evidence>
<evidence type="ECO:0000313" key="2">
    <source>
        <dbReference type="Proteomes" id="UP000001865"/>
    </source>
</evidence>
<organism evidence="1 2">
    <name type="scientific">Salmonella schwarzengrund (strain CVM19633)</name>
    <dbReference type="NCBI Taxonomy" id="439843"/>
    <lineage>
        <taxon>Bacteria</taxon>
        <taxon>Pseudomonadati</taxon>
        <taxon>Pseudomonadota</taxon>
        <taxon>Gammaproteobacteria</taxon>
        <taxon>Enterobacterales</taxon>
        <taxon>Enterobacteriaceae</taxon>
        <taxon>Salmonella</taxon>
    </lineage>
</organism>
<gene>
    <name evidence="1" type="ordered locus">SeSA_A0328</name>
</gene>
<protein>
    <submittedName>
        <fullName evidence="1">Phosphotriesterase</fullName>
    </submittedName>
</protein>
<accession>A0A0N1QWV5</accession>